<evidence type="ECO:0000313" key="2">
    <source>
        <dbReference type="Proteomes" id="UP001501009"/>
    </source>
</evidence>
<protein>
    <submittedName>
        <fullName evidence="1">Uncharacterized protein</fullName>
    </submittedName>
</protein>
<gene>
    <name evidence="1" type="ORF">GCM10022403_020630</name>
</gene>
<dbReference type="Proteomes" id="UP001501009">
    <property type="component" value="Unassembled WGS sequence"/>
</dbReference>
<reference evidence="2" key="1">
    <citation type="journal article" date="2019" name="Int. J. Syst. Evol. Microbiol.">
        <title>The Global Catalogue of Microorganisms (GCM) 10K type strain sequencing project: providing services to taxonomists for standard genome sequencing and annotation.</title>
        <authorList>
            <consortium name="The Broad Institute Genomics Platform"/>
            <consortium name="The Broad Institute Genome Sequencing Center for Infectious Disease"/>
            <person name="Wu L."/>
            <person name="Ma J."/>
        </authorList>
    </citation>
    <scope>NUCLEOTIDE SEQUENCE [LARGE SCALE GENOMIC DNA]</scope>
    <source>
        <strain evidence="2">JCM 17138</strain>
    </source>
</reference>
<sequence>MPGGAPGVGDVDQGLLVDVRVRDRLGNQQASWGEELGDPVEQGLRVAADADVAVDEEDGAPVALGGEWFEDGAVQGGAAAGDRAGDGSFADVDAQCYRMPSVVCGAVVAGRAVPRAP</sequence>
<name>A0ABP7H8W6_9ACTN</name>
<evidence type="ECO:0000313" key="1">
    <source>
        <dbReference type="EMBL" id="GAA3785732.1"/>
    </source>
</evidence>
<keyword evidence="2" id="KW-1185">Reference proteome</keyword>
<comment type="caution">
    <text evidence="1">The sequence shown here is derived from an EMBL/GenBank/DDBJ whole genome shotgun (WGS) entry which is preliminary data.</text>
</comment>
<accession>A0ABP7H8W6</accession>
<dbReference type="EMBL" id="BAABDE010000008">
    <property type="protein sequence ID" value="GAA3785732.1"/>
    <property type="molecule type" value="Genomic_DNA"/>
</dbReference>
<proteinExistence type="predicted"/>
<organism evidence="1 2">
    <name type="scientific">Streptomyces coacervatus</name>
    <dbReference type="NCBI Taxonomy" id="647381"/>
    <lineage>
        <taxon>Bacteria</taxon>
        <taxon>Bacillati</taxon>
        <taxon>Actinomycetota</taxon>
        <taxon>Actinomycetes</taxon>
        <taxon>Kitasatosporales</taxon>
        <taxon>Streptomycetaceae</taxon>
        <taxon>Streptomyces</taxon>
    </lineage>
</organism>